<dbReference type="OrthoDB" id="9762085at2"/>
<dbReference type="Pfam" id="PF05193">
    <property type="entry name" value="Peptidase_M16_C"/>
    <property type="match status" value="1"/>
</dbReference>
<dbReference type="EMBL" id="PXZH01000002">
    <property type="protein sequence ID" value="RST89237.1"/>
    <property type="molecule type" value="Genomic_DNA"/>
</dbReference>
<accession>A0A429Z6B6</accession>
<reference evidence="2 3" key="1">
    <citation type="submission" date="2018-03" db="EMBL/GenBank/DDBJ databases">
        <authorList>
            <person name="Gulvik C.A."/>
        </authorList>
    </citation>
    <scope>NUCLEOTIDE SEQUENCE [LARGE SCALE GENOMIC DNA]</scope>
    <source>
        <strain evidence="2 3">JCM 31581</strain>
    </source>
</reference>
<dbReference type="InterPro" id="IPR011249">
    <property type="entry name" value="Metalloenz_LuxS/M16"/>
</dbReference>
<proteinExistence type="predicted"/>
<protein>
    <submittedName>
        <fullName evidence="2">Insulinase family protein</fullName>
    </submittedName>
</protein>
<dbReference type="SUPFAM" id="SSF63411">
    <property type="entry name" value="LuxS/MPP-like metallohydrolase"/>
    <property type="match status" value="2"/>
</dbReference>
<evidence type="ECO:0000313" key="2">
    <source>
        <dbReference type="EMBL" id="RST89237.1"/>
    </source>
</evidence>
<dbReference type="RefSeq" id="WP_125943171.1">
    <property type="nucleotide sequence ID" value="NZ_PXZH01000002.1"/>
</dbReference>
<evidence type="ECO:0000313" key="3">
    <source>
        <dbReference type="Proteomes" id="UP000277864"/>
    </source>
</evidence>
<dbReference type="PANTHER" id="PTHR11851">
    <property type="entry name" value="METALLOPROTEASE"/>
    <property type="match status" value="1"/>
</dbReference>
<dbReference type="Proteomes" id="UP000277864">
    <property type="component" value="Unassembled WGS sequence"/>
</dbReference>
<evidence type="ECO:0000259" key="1">
    <source>
        <dbReference type="Pfam" id="PF05193"/>
    </source>
</evidence>
<dbReference type="PANTHER" id="PTHR11851:SF186">
    <property type="entry name" value="INACTIVE METALLOPROTEASE YMFF-RELATED"/>
    <property type="match status" value="1"/>
</dbReference>
<gene>
    <name evidence="2" type="ORF">C7P63_05530</name>
</gene>
<feature type="domain" description="Peptidase M16 C-terminal" evidence="1">
    <location>
        <begin position="179"/>
        <end position="354"/>
    </location>
</feature>
<dbReference type="GO" id="GO:0046872">
    <property type="term" value="F:metal ion binding"/>
    <property type="evidence" value="ECO:0007669"/>
    <property type="project" value="InterPro"/>
</dbReference>
<dbReference type="NCBIfam" id="NF047422">
    <property type="entry name" value="YfmF_fam"/>
    <property type="match status" value="1"/>
</dbReference>
<dbReference type="InterPro" id="IPR050361">
    <property type="entry name" value="MPP/UQCRC_Complex"/>
</dbReference>
<organism evidence="2 3">
    <name type="scientific">Vagococcus humatus</name>
    <dbReference type="NCBI Taxonomy" id="1889241"/>
    <lineage>
        <taxon>Bacteria</taxon>
        <taxon>Bacillati</taxon>
        <taxon>Bacillota</taxon>
        <taxon>Bacilli</taxon>
        <taxon>Lactobacillales</taxon>
        <taxon>Enterococcaceae</taxon>
        <taxon>Vagococcus</taxon>
    </lineage>
</organism>
<comment type="caution">
    <text evidence="2">The sequence shown here is derived from an EMBL/GenBank/DDBJ whole genome shotgun (WGS) entry which is preliminary data.</text>
</comment>
<dbReference type="Gene3D" id="3.30.830.10">
    <property type="entry name" value="Metalloenzyme, LuxS/M16 peptidase-like"/>
    <property type="match status" value="2"/>
</dbReference>
<dbReference type="InterPro" id="IPR007863">
    <property type="entry name" value="Peptidase_M16_C"/>
</dbReference>
<dbReference type="AlphaFoldDB" id="A0A429Z6B6"/>
<keyword evidence="3" id="KW-1185">Reference proteome</keyword>
<name>A0A429Z6B6_9ENTE</name>
<sequence>MSISLVPGVDLHVIPTTKYKTIKLYIRFAETLSKETISQRTLLSNLLETNSLNYSTQADISKKLADMYGASFGFQVSKKGDSHYLTLVLNIVNEKFLPHHENILAEAIDFIKEVLFYPNRSEAAFDLETFEREKTNLIEYIESIYDDKQSEAALKLQDLYFQDNDQQTPSFGTIKDLEKVTANSLSAYYDWMLANNAVDILVIGDVDEEELLSLVKILPFEPRTSPFSPGFYHQPARQNLLEKKEQQPVVQSKLNLGFRTGIYYHETDYFPLQVFNGLFGGFPHSKLFMNVREKESMAYYTSSSIDTFRGYLTVQTGIEGKNKERVLELIQEQLESLKHGDITDEELLQTKEMLRTHYILSLDNGSALLEKSYLMSKYPKACLSDEEWLACLNQVTVEDIKRVANQVTLEAVYFLEGSLSYEED</sequence>